<comment type="caution">
    <text evidence="2">The sequence shown here is derived from an EMBL/GenBank/DDBJ whole genome shotgun (WGS) entry which is preliminary data.</text>
</comment>
<evidence type="ECO:0000313" key="2">
    <source>
        <dbReference type="EMBL" id="KAJ1117703.1"/>
    </source>
</evidence>
<dbReference type="AlphaFoldDB" id="A0AAV7NWL0"/>
<reference evidence="2" key="1">
    <citation type="journal article" date="2022" name="bioRxiv">
        <title>Sequencing and chromosome-scale assembly of the giantPleurodeles waltlgenome.</title>
        <authorList>
            <person name="Brown T."/>
            <person name="Elewa A."/>
            <person name="Iarovenko S."/>
            <person name="Subramanian E."/>
            <person name="Araus A.J."/>
            <person name="Petzold A."/>
            <person name="Susuki M."/>
            <person name="Suzuki K.-i.T."/>
            <person name="Hayashi T."/>
            <person name="Toyoda A."/>
            <person name="Oliveira C."/>
            <person name="Osipova E."/>
            <person name="Leigh N.D."/>
            <person name="Simon A."/>
            <person name="Yun M.H."/>
        </authorList>
    </citation>
    <scope>NUCLEOTIDE SEQUENCE</scope>
    <source>
        <strain evidence="2">20211129_DDA</strain>
        <tissue evidence="2">Liver</tissue>
    </source>
</reference>
<sequence>MAQGRHRPTAPFCPSQDLGPSYIQLHAFNSQALQLYLRAQCIPLSQDQMKLKCSMGISALPLDRSKTGSGTPIYRPHCVLENYDIGNPDGRIPENIPARHRDTEMITEAGNPDIWVPDSVKMANGLRALRTLKTRDADVGGTEGGERKETVHEETPTEEKITTGPEDTATGQEGPKEL</sequence>
<dbReference type="EMBL" id="JANPWB010000012">
    <property type="protein sequence ID" value="KAJ1117703.1"/>
    <property type="molecule type" value="Genomic_DNA"/>
</dbReference>
<gene>
    <name evidence="2" type="ORF">NDU88_005900</name>
</gene>
<protein>
    <submittedName>
        <fullName evidence="2">Uncharacterized protein</fullName>
    </submittedName>
</protein>
<proteinExistence type="predicted"/>
<name>A0AAV7NWL0_PLEWA</name>
<feature type="region of interest" description="Disordered" evidence="1">
    <location>
        <begin position="134"/>
        <end position="178"/>
    </location>
</feature>
<evidence type="ECO:0000313" key="3">
    <source>
        <dbReference type="Proteomes" id="UP001066276"/>
    </source>
</evidence>
<feature type="compositionally biased region" description="Basic and acidic residues" evidence="1">
    <location>
        <begin position="134"/>
        <end position="161"/>
    </location>
</feature>
<dbReference type="Proteomes" id="UP001066276">
    <property type="component" value="Chromosome 8"/>
</dbReference>
<evidence type="ECO:0000256" key="1">
    <source>
        <dbReference type="SAM" id="MobiDB-lite"/>
    </source>
</evidence>
<accession>A0AAV7NWL0</accession>
<organism evidence="2 3">
    <name type="scientific">Pleurodeles waltl</name>
    <name type="common">Iberian ribbed newt</name>
    <dbReference type="NCBI Taxonomy" id="8319"/>
    <lineage>
        <taxon>Eukaryota</taxon>
        <taxon>Metazoa</taxon>
        <taxon>Chordata</taxon>
        <taxon>Craniata</taxon>
        <taxon>Vertebrata</taxon>
        <taxon>Euteleostomi</taxon>
        <taxon>Amphibia</taxon>
        <taxon>Batrachia</taxon>
        <taxon>Caudata</taxon>
        <taxon>Salamandroidea</taxon>
        <taxon>Salamandridae</taxon>
        <taxon>Pleurodelinae</taxon>
        <taxon>Pleurodeles</taxon>
    </lineage>
</organism>
<keyword evidence="3" id="KW-1185">Reference proteome</keyword>